<dbReference type="InterPro" id="IPR036388">
    <property type="entry name" value="WH-like_DNA-bd_sf"/>
</dbReference>
<dbReference type="Pfam" id="PF00392">
    <property type="entry name" value="GntR"/>
    <property type="match status" value="1"/>
</dbReference>
<evidence type="ECO:0000256" key="1">
    <source>
        <dbReference type="ARBA" id="ARBA00005384"/>
    </source>
</evidence>
<dbReference type="GO" id="GO:0003677">
    <property type="term" value="F:DNA binding"/>
    <property type="evidence" value="ECO:0007669"/>
    <property type="project" value="UniProtKB-KW"/>
</dbReference>
<dbReference type="SUPFAM" id="SSF46785">
    <property type="entry name" value="Winged helix' DNA-binding domain"/>
    <property type="match status" value="1"/>
</dbReference>
<keyword evidence="7" id="KW-0032">Aminotransferase</keyword>
<evidence type="ECO:0000256" key="2">
    <source>
        <dbReference type="ARBA" id="ARBA00022898"/>
    </source>
</evidence>
<keyword evidence="3" id="KW-0805">Transcription regulation</keyword>
<dbReference type="InterPro" id="IPR036390">
    <property type="entry name" value="WH_DNA-bd_sf"/>
</dbReference>
<dbReference type="Proteomes" id="UP000443843">
    <property type="component" value="Unassembled WGS sequence"/>
</dbReference>
<dbReference type="GO" id="GO:0030170">
    <property type="term" value="F:pyridoxal phosphate binding"/>
    <property type="evidence" value="ECO:0007669"/>
    <property type="project" value="InterPro"/>
</dbReference>
<dbReference type="InterPro" id="IPR000524">
    <property type="entry name" value="Tscrpt_reg_HTH_GntR"/>
</dbReference>
<dbReference type="PANTHER" id="PTHR46577">
    <property type="entry name" value="HTH-TYPE TRANSCRIPTIONAL REGULATORY PROTEIN GABR"/>
    <property type="match status" value="1"/>
</dbReference>
<dbReference type="Pfam" id="PF00155">
    <property type="entry name" value="Aminotran_1_2"/>
    <property type="match status" value="1"/>
</dbReference>
<evidence type="ECO:0000313" key="7">
    <source>
        <dbReference type="EMBL" id="MWB77145.1"/>
    </source>
</evidence>
<comment type="caution">
    <text evidence="7">The sequence shown here is derived from an EMBL/GenBank/DDBJ whole genome shotgun (WGS) entry which is preliminary data.</text>
</comment>
<proteinExistence type="inferred from homology"/>
<evidence type="ECO:0000256" key="5">
    <source>
        <dbReference type="ARBA" id="ARBA00023163"/>
    </source>
</evidence>
<dbReference type="GO" id="GO:0008483">
    <property type="term" value="F:transaminase activity"/>
    <property type="evidence" value="ECO:0007669"/>
    <property type="project" value="UniProtKB-KW"/>
</dbReference>
<dbReference type="Gene3D" id="3.40.640.10">
    <property type="entry name" value="Type I PLP-dependent aspartate aminotransferase-like (Major domain)"/>
    <property type="match status" value="1"/>
</dbReference>
<dbReference type="AlphaFoldDB" id="A0A844W224"/>
<evidence type="ECO:0000259" key="6">
    <source>
        <dbReference type="PROSITE" id="PS50949"/>
    </source>
</evidence>
<dbReference type="InterPro" id="IPR004839">
    <property type="entry name" value="Aminotransferase_I/II_large"/>
</dbReference>
<protein>
    <submittedName>
        <fullName evidence="7">Aminotransferase class I/II-fold pyridoxal phosphate-dependent enzyme</fullName>
    </submittedName>
</protein>
<dbReference type="InterPro" id="IPR051446">
    <property type="entry name" value="HTH_trans_reg/aminotransferase"/>
</dbReference>
<dbReference type="GO" id="GO:0003700">
    <property type="term" value="F:DNA-binding transcription factor activity"/>
    <property type="evidence" value="ECO:0007669"/>
    <property type="project" value="InterPro"/>
</dbReference>
<accession>A0A844W224</accession>
<gene>
    <name evidence="7" type="ORF">GLS40_03820</name>
</gene>
<dbReference type="PRINTS" id="PR00035">
    <property type="entry name" value="HTHGNTR"/>
</dbReference>
<sequence>MTAAPDRWPLMSTLPPDDRRDLKLRAMQAIIDTIREHEVPPGTRLPSTRSLSRRLGISRNTAIAAIEAMAEQGVVEIRNRSGCYVASNPLAPARLPNGRTPAMPSPARDWLRRFSVVLPEASPRPPTAEFDFTYGQFDPTLFPTNPWRACERRALAVTEIEAWARDTGDADDPMLVDYLISTVLARQGIRARPEEVIVTLGGQQGRFLVAQLLAGQGTTTGFENPGMLETRQVLELMPTRALSLPMDDDGVIAGPEVEACDTIFLTPGHQCPTTAVMPLDRREALLDCATRADTIVVEDTFEVELLPDPLPALHGLDRTGRVIHIGSMSKLIAPGLRMGYVVAPAEVTRQLRALRRLMHRHPPGNNQRALALFLAHGHYGAFLRRAYRVLGERNDRMCAALARHLPEMQVRHRRGASTFWMTLPSPVPDQALAARAASENLSVRPSVHFFDAQKGGIGHLQLSVSNLPAERIEEGVKRLSRVLRGVL</sequence>
<evidence type="ECO:0000256" key="4">
    <source>
        <dbReference type="ARBA" id="ARBA00023125"/>
    </source>
</evidence>
<dbReference type="SMART" id="SM00345">
    <property type="entry name" value="HTH_GNTR"/>
    <property type="match status" value="1"/>
</dbReference>
<comment type="similarity">
    <text evidence="1">In the C-terminal section; belongs to the class-I pyridoxal-phosphate-dependent aminotransferase family.</text>
</comment>
<dbReference type="Gene3D" id="1.10.10.10">
    <property type="entry name" value="Winged helix-like DNA-binding domain superfamily/Winged helix DNA-binding domain"/>
    <property type="match status" value="1"/>
</dbReference>
<keyword evidence="7" id="KW-0808">Transferase</keyword>
<dbReference type="EMBL" id="WNXQ01000002">
    <property type="protein sequence ID" value="MWB77145.1"/>
    <property type="molecule type" value="Genomic_DNA"/>
</dbReference>
<dbReference type="PANTHER" id="PTHR46577:SF1">
    <property type="entry name" value="HTH-TYPE TRANSCRIPTIONAL REGULATORY PROTEIN GABR"/>
    <property type="match status" value="1"/>
</dbReference>
<dbReference type="CDD" id="cd00609">
    <property type="entry name" value="AAT_like"/>
    <property type="match status" value="1"/>
</dbReference>
<evidence type="ECO:0000256" key="3">
    <source>
        <dbReference type="ARBA" id="ARBA00023015"/>
    </source>
</evidence>
<keyword evidence="8" id="KW-1185">Reference proteome</keyword>
<name>A0A844W224_9RHOB</name>
<dbReference type="SUPFAM" id="SSF53383">
    <property type="entry name" value="PLP-dependent transferases"/>
    <property type="match status" value="1"/>
</dbReference>
<dbReference type="InterPro" id="IPR015424">
    <property type="entry name" value="PyrdxlP-dep_Trfase"/>
</dbReference>
<reference evidence="7 8" key="1">
    <citation type="submission" date="2019-11" db="EMBL/GenBank/DDBJ databases">
        <title>Pseudooceanicola pacifica sp. nov., isolated from deep-sea sediment of the Pacific Ocean.</title>
        <authorList>
            <person name="Lyu L."/>
        </authorList>
    </citation>
    <scope>NUCLEOTIDE SEQUENCE [LARGE SCALE GENOMIC DNA]</scope>
    <source>
        <strain evidence="7 8">216_PA32_1</strain>
    </source>
</reference>
<dbReference type="PROSITE" id="PS50949">
    <property type="entry name" value="HTH_GNTR"/>
    <property type="match status" value="1"/>
</dbReference>
<keyword evidence="4" id="KW-0238">DNA-binding</keyword>
<evidence type="ECO:0000313" key="8">
    <source>
        <dbReference type="Proteomes" id="UP000443843"/>
    </source>
</evidence>
<feature type="domain" description="HTH gntR-type" evidence="6">
    <location>
        <begin position="20"/>
        <end position="88"/>
    </location>
</feature>
<dbReference type="InterPro" id="IPR015421">
    <property type="entry name" value="PyrdxlP-dep_Trfase_major"/>
</dbReference>
<keyword evidence="5" id="KW-0804">Transcription</keyword>
<organism evidence="7 8">
    <name type="scientific">Pseudooceanicola pacificus</name>
    <dbReference type="NCBI Taxonomy" id="2676438"/>
    <lineage>
        <taxon>Bacteria</taxon>
        <taxon>Pseudomonadati</taxon>
        <taxon>Pseudomonadota</taxon>
        <taxon>Alphaproteobacteria</taxon>
        <taxon>Rhodobacterales</taxon>
        <taxon>Paracoccaceae</taxon>
        <taxon>Pseudooceanicola</taxon>
    </lineage>
</organism>
<keyword evidence="2" id="KW-0663">Pyridoxal phosphate</keyword>